<gene>
    <name evidence="2" type="ORF">TWF694_011343</name>
</gene>
<proteinExistence type="predicted"/>
<comment type="caution">
    <text evidence="2">The sequence shown here is derived from an EMBL/GenBank/DDBJ whole genome shotgun (WGS) entry which is preliminary data.</text>
</comment>
<organism evidence="2 3">
    <name type="scientific">Orbilia ellipsospora</name>
    <dbReference type="NCBI Taxonomy" id="2528407"/>
    <lineage>
        <taxon>Eukaryota</taxon>
        <taxon>Fungi</taxon>
        <taxon>Dikarya</taxon>
        <taxon>Ascomycota</taxon>
        <taxon>Pezizomycotina</taxon>
        <taxon>Orbiliomycetes</taxon>
        <taxon>Orbiliales</taxon>
        <taxon>Orbiliaceae</taxon>
        <taxon>Orbilia</taxon>
    </lineage>
</organism>
<protein>
    <submittedName>
        <fullName evidence="2">Uncharacterized protein</fullName>
    </submittedName>
</protein>
<feature type="compositionally biased region" description="Low complexity" evidence="1">
    <location>
        <begin position="211"/>
        <end position="223"/>
    </location>
</feature>
<name>A0AAV9X511_9PEZI</name>
<feature type="region of interest" description="Disordered" evidence="1">
    <location>
        <begin position="184"/>
        <end position="223"/>
    </location>
</feature>
<dbReference type="AlphaFoldDB" id="A0AAV9X511"/>
<feature type="compositionally biased region" description="Low complexity" evidence="1">
    <location>
        <begin position="184"/>
        <end position="201"/>
    </location>
</feature>
<evidence type="ECO:0000313" key="3">
    <source>
        <dbReference type="Proteomes" id="UP001365542"/>
    </source>
</evidence>
<evidence type="ECO:0000313" key="2">
    <source>
        <dbReference type="EMBL" id="KAK6537145.1"/>
    </source>
</evidence>
<evidence type="ECO:0000256" key="1">
    <source>
        <dbReference type="SAM" id="MobiDB-lite"/>
    </source>
</evidence>
<keyword evidence="3" id="KW-1185">Reference proteome</keyword>
<accession>A0AAV9X511</accession>
<reference evidence="2 3" key="1">
    <citation type="submission" date="2019-10" db="EMBL/GenBank/DDBJ databases">
        <authorList>
            <person name="Palmer J.M."/>
        </authorList>
    </citation>
    <scope>NUCLEOTIDE SEQUENCE [LARGE SCALE GENOMIC DNA]</scope>
    <source>
        <strain evidence="2 3">TWF694</strain>
    </source>
</reference>
<sequence>MSSTTCQIYFADTFTYNITSHYTDITASCSGTDCTLIASNGDEKEVTCNGILQYAGAGAKVEDSGYICACGSDQITIPTTYNCADLCYNLDVSSQCNFLTLNNGFLNGSPTNAVTSDTCSQYRCAGDGSNICTNDGATEYVCDNSDREYLLSGISASMSYVCNCNGPATVPDIYGGGTGTACGQGSSNSNSSPSPSPTTGSGSSGSGSGSGEPSQSSPISKSNSNKITLKHSLALASLAFWLIHGALI</sequence>
<dbReference type="EMBL" id="JAVHJO010000009">
    <property type="protein sequence ID" value="KAK6537145.1"/>
    <property type="molecule type" value="Genomic_DNA"/>
</dbReference>
<dbReference type="Proteomes" id="UP001365542">
    <property type="component" value="Unassembled WGS sequence"/>
</dbReference>